<reference evidence="2" key="1">
    <citation type="submission" date="2021-06" db="EMBL/GenBank/DDBJ databases">
        <authorList>
            <person name="Kallberg Y."/>
            <person name="Tangrot J."/>
            <person name="Rosling A."/>
        </authorList>
    </citation>
    <scope>NUCLEOTIDE SEQUENCE</scope>
    <source>
        <strain evidence="2">FL130A</strain>
    </source>
</reference>
<comment type="caution">
    <text evidence="2">The sequence shown here is derived from an EMBL/GenBank/DDBJ whole genome shotgun (WGS) entry which is preliminary data.</text>
</comment>
<feature type="region of interest" description="Disordered" evidence="1">
    <location>
        <begin position="31"/>
        <end position="92"/>
    </location>
</feature>
<proteinExistence type="predicted"/>
<evidence type="ECO:0000313" key="3">
    <source>
        <dbReference type="Proteomes" id="UP000789508"/>
    </source>
</evidence>
<dbReference type="Proteomes" id="UP000789508">
    <property type="component" value="Unassembled WGS sequence"/>
</dbReference>
<gene>
    <name evidence="2" type="ORF">ALEPTO_LOCUS10167</name>
</gene>
<evidence type="ECO:0000256" key="1">
    <source>
        <dbReference type="SAM" id="MobiDB-lite"/>
    </source>
</evidence>
<name>A0A9N9DWW9_9GLOM</name>
<dbReference type="OrthoDB" id="2437266at2759"/>
<protein>
    <submittedName>
        <fullName evidence="2">1019_t:CDS:1</fullName>
    </submittedName>
</protein>
<feature type="compositionally biased region" description="Basic and acidic residues" evidence="1">
    <location>
        <begin position="73"/>
        <end position="89"/>
    </location>
</feature>
<dbReference type="AlphaFoldDB" id="A0A9N9DWW9"/>
<accession>A0A9N9DWW9</accession>
<sequence>MSYNSTVHTAHNRTPHEVMFGWKMHCVYETPDETPNKDQDNEMSVYEISDNDQDNEMSVYEAHDNDYDNETPDNNKDDEMSEESNRDASETFTPNNVIEQHVLQVSKIHEARTMVNIAPDHDTNPQTRKRKLQPTFSQQGTFIRLTSNNHTAIVEIDGKETPVPIKRIKVVKS</sequence>
<keyword evidence="3" id="KW-1185">Reference proteome</keyword>
<organism evidence="2 3">
    <name type="scientific">Ambispora leptoticha</name>
    <dbReference type="NCBI Taxonomy" id="144679"/>
    <lineage>
        <taxon>Eukaryota</taxon>
        <taxon>Fungi</taxon>
        <taxon>Fungi incertae sedis</taxon>
        <taxon>Mucoromycota</taxon>
        <taxon>Glomeromycotina</taxon>
        <taxon>Glomeromycetes</taxon>
        <taxon>Archaeosporales</taxon>
        <taxon>Ambisporaceae</taxon>
        <taxon>Ambispora</taxon>
    </lineage>
</organism>
<evidence type="ECO:0000313" key="2">
    <source>
        <dbReference type="EMBL" id="CAG8655851.1"/>
    </source>
</evidence>
<dbReference type="EMBL" id="CAJVPS010010143">
    <property type="protein sequence ID" value="CAG8655851.1"/>
    <property type="molecule type" value="Genomic_DNA"/>
</dbReference>